<feature type="transmembrane region" description="Helical" evidence="6">
    <location>
        <begin position="6"/>
        <end position="25"/>
    </location>
</feature>
<evidence type="ECO:0000256" key="6">
    <source>
        <dbReference type="SAM" id="Phobius"/>
    </source>
</evidence>
<gene>
    <name evidence="8" type="ORF">CRI94_15240</name>
</gene>
<dbReference type="PANTHER" id="PTHR33507:SF3">
    <property type="entry name" value="INNER MEMBRANE PROTEIN YBBJ"/>
    <property type="match status" value="1"/>
</dbReference>
<dbReference type="EMBL" id="PDEQ01000009">
    <property type="protein sequence ID" value="PEN11391.1"/>
    <property type="molecule type" value="Genomic_DNA"/>
</dbReference>
<feature type="compositionally biased region" description="Low complexity" evidence="5">
    <location>
        <begin position="171"/>
        <end position="188"/>
    </location>
</feature>
<dbReference type="Gene3D" id="2.40.50.140">
    <property type="entry name" value="Nucleic acid-binding proteins"/>
    <property type="match status" value="1"/>
</dbReference>
<evidence type="ECO:0000313" key="9">
    <source>
        <dbReference type="Proteomes" id="UP000220102"/>
    </source>
</evidence>
<evidence type="ECO:0000256" key="1">
    <source>
        <dbReference type="ARBA" id="ARBA00004141"/>
    </source>
</evidence>
<sequence length="204" mass="21801">MDLDPTLLTWIFFVGGLLLLFLEVFIPGGVALFLGLGGILVAGLRAAGLLVDPMTAFIAWSLLSAGLTVALRPIALRLFGGESTIGITDEDAETMGQTVTVLEEIGEDKTGRVRFRGAAWDARTLEGTLPEGAEGRIVYRDNLTWVVEPTDHSDLDHEFGDALASDKVPIDTSSSDSTQNSDTTSSGDTDAEDTGQQTRSRQRS</sequence>
<evidence type="ECO:0000259" key="7">
    <source>
        <dbReference type="Pfam" id="PF01957"/>
    </source>
</evidence>
<organism evidence="8 9">
    <name type="scientific">Longibacter salinarum</name>
    <dbReference type="NCBI Taxonomy" id="1850348"/>
    <lineage>
        <taxon>Bacteria</taxon>
        <taxon>Pseudomonadati</taxon>
        <taxon>Rhodothermota</taxon>
        <taxon>Rhodothermia</taxon>
        <taxon>Rhodothermales</taxon>
        <taxon>Salisaetaceae</taxon>
        <taxon>Longibacter</taxon>
    </lineage>
</organism>
<proteinExistence type="predicted"/>
<dbReference type="PANTHER" id="PTHR33507">
    <property type="entry name" value="INNER MEMBRANE PROTEIN YBBJ"/>
    <property type="match status" value="1"/>
</dbReference>
<dbReference type="Proteomes" id="UP000220102">
    <property type="component" value="Unassembled WGS sequence"/>
</dbReference>
<keyword evidence="2 6" id="KW-0812">Transmembrane</keyword>
<keyword evidence="9" id="KW-1185">Reference proteome</keyword>
<comment type="subcellular location">
    <subcellularLocation>
        <location evidence="1">Membrane</location>
        <topology evidence="1">Multi-pass membrane protein</topology>
    </subcellularLocation>
</comment>
<protein>
    <submittedName>
        <fullName evidence="8">Nodulation protein NfeD</fullName>
    </submittedName>
</protein>
<evidence type="ECO:0000256" key="2">
    <source>
        <dbReference type="ARBA" id="ARBA00022692"/>
    </source>
</evidence>
<comment type="caution">
    <text evidence="8">The sequence shown here is derived from an EMBL/GenBank/DDBJ whole genome shotgun (WGS) entry which is preliminary data.</text>
</comment>
<feature type="transmembrane region" description="Helical" evidence="6">
    <location>
        <begin position="57"/>
        <end position="75"/>
    </location>
</feature>
<dbReference type="OrthoDB" id="338089at2"/>
<reference evidence="8 9" key="1">
    <citation type="submission" date="2017-10" db="EMBL/GenBank/DDBJ databases">
        <title>Draft genome of Longibacter Salinarum.</title>
        <authorList>
            <person name="Goh K.M."/>
            <person name="Shamsir M.S."/>
            <person name="Lim S.W."/>
        </authorList>
    </citation>
    <scope>NUCLEOTIDE SEQUENCE [LARGE SCALE GENOMIC DNA]</scope>
    <source>
        <strain evidence="8 9">KCTC 52045</strain>
    </source>
</reference>
<evidence type="ECO:0000256" key="3">
    <source>
        <dbReference type="ARBA" id="ARBA00022989"/>
    </source>
</evidence>
<dbReference type="InterPro" id="IPR012340">
    <property type="entry name" value="NA-bd_OB-fold"/>
</dbReference>
<evidence type="ECO:0000313" key="8">
    <source>
        <dbReference type="EMBL" id="PEN11391.1"/>
    </source>
</evidence>
<dbReference type="AlphaFoldDB" id="A0A2A8CV21"/>
<keyword evidence="4 6" id="KW-0472">Membrane</keyword>
<dbReference type="Pfam" id="PF01957">
    <property type="entry name" value="NfeD"/>
    <property type="match status" value="1"/>
</dbReference>
<keyword evidence="3 6" id="KW-1133">Transmembrane helix</keyword>
<evidence type="ECO:0000256" key="4">
    <source>
        <dbReference type="ARBA" id="ARBA00023136"/>
    </source>
</evidence>
<dbReference type="InterPro" id="IPR052165">
    <property type="entry name" value="Membrane_assoc_protease"/>
</dbReference>
<dbReference type="GO" id="GO:0005886">
    <property type="term" value="C:plasma membrane"/>
    <property type="evidence" value="ECO:0007669"/>
    <property type="project" value="TreeGrafter"/>
</dbReference>
<dbReference type="InterPro" id="IPR002810">
    <property type="entry name" value="NfeD-like_C"/>
</dbReference>
<feature type="domain" description="NfeD-like C-terminal" evidence="7">
    <location>
        <begin position="94"/>
        <end position="149"/>
    </location>
</feature>
<feature type="compositionally biased region" description="Polar residues" evidence="5">
    <location>
        <begin position="195"/>
        <end position="204"/>
    </location>
</feature>
<accession>A0A2A8CV21</accession>
<feature type="region of interest" description="Disordered" evidence="5">
    <location>
        <begin position="162"/>
        <end position="204"/>
    </location>
</feature>
<dbReference type="RefSeq" id="WP_098077813.1">
    <property type="nucleotide sequence ID" value="NZ_PDEQ01000009.1"/>
</dbReference>
<evidence type="ECO:0000256" key="5">
    <source>
        <dbReference type="SAM" id="MobiDB-lite"/>
    </source>
</evidence>
<name>A0A2A8CV21_9BACT</name>